<comment type="caution">
    <text evidence="8">The sequence shown here is derived from an EMBL/GenBank/DDBJ whole genome shotgun (WGS) entry which is preliminary data.</text>
</comment>
<evidence type="ECO:0000256" key="2">
    <source>
        <dbReference type="ARBA" id="ARBA00022692"/>
    </source>
</evidence>
<evidence type="ECO:0000313" key="9">
    <source>
        <dbReference type="Proteomes" id="UP000663832"/>
    </source>
</evidence>
<dbReference type="InterPro" id="IPR024371">
    <property type="entry name" value="AcetylCoA_trans_1-like"/>
</dbReference>
<dbReference type="Proteomes" id="UP000663877">
    <property type="component" value="Unassembled WGS sequence"/>
</dbReference>
<dbReference type="InterPro" id="IPR036259">
    <property type="entry name" value="MFS_trans_sf"/>
</dbReference>
<dbReference type="SUPFAM" id="SSF103473">
    <property type="entry name" value="MFS general substrate transporter"/>
    <property type="match status" value="1"/>
</dbReference>
<feature type="transmembrane region" description="Helical" evidence="5">
    <location>
        <begin position="296"/>
        <end position="315"/>
    </location>
</feature>
<dbReference type="InterPro" id="IPR004752">
    <property type="entry name" value="AmpG_permease/AT-1"/>
</dbReference>
<evidence type="ECO:0000256" key="5">
    <source>
        <dbReference type="SAM" id="Phobius"/>
    </source>
</evidence>
<organism evidence="8 9">
    <name type="scientific">Adineta steineri</name>
    <dbReference type="NCBI Taxonomy" id="433720"/>
    <lineage>
        <taxon>Eukaryota</taxon>
        <taxon>Metazoa</taxon>
        <taxon>Spiralia</taxon>
        <taxon>Gnathifera</taxon>
        <taxon>Rotifera</taxon>
        <taxon>Eurotatoria</taxon>
        <taxon>Bdelloidea</taxon>
        <taxon>Adinetida</taxon>
        <taxon>Adinetidae</taxon>
        <taxon>Adineta</taxon>
    </lineage>
</organism>
<feature type="transmembrane region" description="Helical" evidence="5">
    <location>
        <begin position="143"/>
        <end position="160"/>
    </location>
</feature>
<protein>
    <submittedName>
        <fullName evidence="8">Uncharacterized protein</fullName>
    </submittedName>
</protein>
<dbReference type="OrthoDB" id="6415790at2759"/>
<dbReference type="Proteomes" id="UP000663832">
    <property type="component" value="Unassembled WGS sequence"/>
</dbReference>
<dbReference type="GO" id="GO:0035348">
    <property type="term" value="P:acetyl-CoA transmembrane transport"/>
    <property type="evidence" value="ECO:0007669"/>
    <property type="project" value="InterPro"/>
</dbReference>
<keyword evidence="3 5" id="KW-1133">Transmembrane helix</keyword>
<feature type="chain" id="PRO_5036229971" evidence="6">
    <location>
        <begin position="21"/>
        <end position="355"/>
    </location>
</feature>
<feature type="transmembrane region" description="Helical" evidence="5">
    <location>
        <begin position="172"/>
        <end position="190"/>
    </location>
</feature>
<feature type="non-terminal residue" evidence="8">
    <location>
        <position position="1"/>
    </location>
</feature>
<feature type="signal peptide" evidence="6">
    <location>
        <begin position="1"/>
        <end position="20"/>
    </location>
</feature>
<dbReference type="AlphaFoldDB" id="A0A816ES10"/>
<evidence type="ECO:0000256" key="1">
    <source>
        <dbReference type="ARBA" id="ARBA00004141"/>
    </source>
</evidence>
<keyword evidence="2 5" id="KW-0812">Transmembrane</keyword>
<dbReference type="Pfam" id="PF13000">
    <property type="entry name" value="Acatn"/>
    <property type="match status" value="2"/>
</dbReference>
<dbReference type="GO" id="GO:0016020">
    <property type="term" value="C:membrane"/>
    <property type="evidence" value="ECO:0007669"/>
    <property type="project" value="UniProtKB-SubCell"/>
</dbReference>
<accession>A0A816ES10</accession>
<keyword evidence="9" id="KW-1185">Reference proteome</keyword>
<evidence type="ECO:0000256" key="3">
    <source>
        <dbReference type="ARBA" id="ARBA00022989"/>
    </source>
</evidence>
<evidence type="ECO:0000313" key="8">
    <source>
        <dbReference type="EMBL" id="CAF1653572.1"/>
    </source>
</evidence>
<dbReference type="EMBL" id="CAJNOM010004205">
    <property type="protein sequence ID" value="CAF1653572.1"/>
    <property type="molecule type" value="Genomic_DNA"/>
</dbReference>
<feature type="transmembrane region" description="Helical" evidence="5">
    <location>
        <begin position="266"/>
        <end position="290"/>
    </location>
</feature>
<evidence type="ECO:0000313" key="7">
    <source>
        <dbReference type="EMBL" id="CAF1530872.1"/>
    </source>
</evidence>
<comment type="subcellular location">
    <subcellularLocation>
        <location evidence="1">Membrane</location>
        <topology evidence="1">Multi-pass membrane protein</topology>
    </subcellularLocation>
</comment>
<name>A0A816ES10_9BILA</name>
<proteinExistence type="predicted"/>
<feature type="transmembrane region" description="Helical" evidence="5">
    <location>
        <begin position="226"/>
        <end position="245"/>
    </location>
</feature>
<gene>
    <name evidence="7" type="ORF">BJG266_LOCUS44898</name>
    <name evidence="8" type="ORF">QVE165_LOCUS61868</name>
</gene>
<dbReference type="PANTHER" id="PTHR12778:SF9">
    <property type="entry name" value="ACETYL-COENZYME A TRANSPORTER 1"/>
    <property type="match status" value="1"/>
</dbReference>
<dbReference type="EMBL" id="CAJNOI010003840">
    <property type="protein sequence ID" value="CAF1530872.1"/>
    <property type="molecule type" value="Genomic_DNA"/>
</dbReference>
<dbReference type="PANTHER" id="PTHR12778">
    <property type="entry name" value="SOLUTE CARRIER FAMILY 33 ACETYL-COA TRANSPORTER -RELATED"/>
    <property type="match status" value="1"/>
</dbReference>
<evidence type="ECO:0000256" key="6">
    <source>
        <dbReference type="SAM" id="SignalP"/>
    </source>
</evidence>
<sequence>TIVFFIIVFLTASEDICVDGLAITLFAVSNPQWASTSQAIGQTFGRFLGSSFLLTFESANFTNRFIRKPLSLPYQTTGLFSLVHFVRFVAVAFLIVTVCLIIFVREKEETLDTNGTQTNNLSLIQTYLSIIKLFKNLLGKQRLLNSSSTVILPFFLKYFLFSQGVSRENLGLVNIPVTLATLIAPLIILHTKQPLDWFARSYVFYLIHALPLAAYVYFTPRMISFGYYYPILIILLAISEFIKMLQTTANFGFFASICQPDISGTYITLLVTLSNLGYALNSSAVLYAANLLPKKYDYIIAVSACLLLGLLWFCLSYQTLKRLQKLPASEWHIKKETNISVATTLEEQVRNDQNI</sequence>
<feature type="transmembrane region" description="Helical" evidence="5">
    <location>
        <begin position="202"/>
        <end position="220"/>
    </location>
</feature>
<feature type="transmembrane region" description="Helical" evidence="5">
    <location>
        <begin position="79"/>
        <end position="104"/>
    </location>
</feature>
<evidence type="ECO:0000256" key="4">
    <source>
        <dbReference type="ARBA" id="ARBA00023136"/>
    </source>
</evidence>
<keyword evidence="4 5" id="KW-0472">Membrane</keyword>
<keyword evidence="6" id="KW-0732">Signal</keyword>
<reference evidence="8" key="1">
    <citation type="submission" date="2021-02" db="EMBL/GenBank/DDBJ databases">
        <authorList>
            <person name="Nowell W R."/>
        </authorList>
    </citation>
    <scope>NUCLEOTIDE SEQUENCE</scope>
</reference>
<dbReference type="GO" id="GO:0008521">
    <property type="term" value="F:acetyl-CoA transmembrane transporter activity"/>
    <property type="evidence" value="ECO:0007669"/>
    <property type="project" value="InterPro"/>
</dbReference>